<evidence type="ECO:0000313" key="1">
    <source>
        <dbReference type="Ensembl" id="ENSSPAP00000022541.1"/>
    </source>
</evidence>
<accession>A0A3B5AQ27</accession>
<dbReference type="AlphaFoldDB" id="A0A3B5AQ27"/>
<name>A0A3B5AQ27_9TELE</name>
<reference evidence="1" key="1">
    <citation type="submission" date="2023-09" db="UniProtKB">
        <authorList>
            <consortium name="Ensembl"/>
        </authorList>
    </citation>
    <scope>IDENTIFICATION</scope>
</reference>
<proteinExistence type="predicted"/>
<organism evidence="1">
    <name type="scientific">Stegastes partitus</name>
    <name type="common">bicolor damselfish</name>
    <dbReference type="NCBI Taxonomy" id="144197"/>
    <lineage>
        <taxon>Eukaryota</taxon>
        <taxon>Metazoa</taxon>
        <taxon>Chordata</taxon>
        <taxon>Craniata</taxon>
        <taxon>Vertebrata</taxon>
        <taxon>Euteleostomi</taxon>
        <taxon>Actinopterygii</taxon>
        <taxon>Neopterygii</taxon>
        <taxon>Teleostei</taxon>
        <taxon>Neoteleostei</taxon>
        <taxon>Acanthomorphata</taxon>
        <taxon>Ovalentaria</taxon>
        <taxon>Pomacentridae</taxon>
        <taxon>Stegastes</taxon>
    </lineage>
</organism>
<dbReference type="Ensembl" id="ENSSPAT00000022901.1">
    <property type="protein sequence ID" value="ENSSPAP00000022541.1"/>
    <property type="gene ID" value="ENSSPAG00000017026.1"/>
</dbReference>
<sequence>LKGTVLSLECTVVKVCSSREAYSAAPKYVDTAVHVYFCSGAVPRSSFYFQHECTEKRRRRAQELNT</sequence>
<protein>
    <submittedName>
        <fullName evidence="1">Uncharacterized protein</fullName>
    </submittedName>
</protein>